<evidence type="ECO:0000313" key="1">
    <source>
        <dbReference type="EMBL" id="KAL3612920.1"/>
    </source>
</evidence>
<accession>A0ACC4D634</accession>
<evidence type="ECO:0000313" key="2">
    <source>
        <dbReference type="Proteomes" id="UP000309997"/>
    </source>
</evidence>
<sequence length="399" mass="45609">MSHFHEFPNPLTESPATYVLIPANSIQGLSLSLEHFGSFLIFNHHRELRRIQRVILVCQCRLGQGNHPFCVFLKEACMVVFQFMCIETIINCCRGTAFGAEPTNYPKPSSTEKETEEQTTSKSPQISVTYIYTVEVAELLSNVTVTWNKNVMNCSLSISVENPSDESHYTCKIDIKTWQFWGKKGLKSFEVDGKRVDVYWDFRQAKFSNHAEPLSDYYVALVSNEEVVLMLGDMKMDAFKRTKKRPSLTEPILLCKKENVYGKRSFCAKALFQKYKTEHDLVIEFSLSGLGDPEMGITIDGFEVIRVMNLNWRFRGNENMKVDDVGVQIFWDVHDWLFSSSSTSHGLFILKPAAEEGEDDRVGDGRHCRGNDGGMYDSPEERSSSTPGFFHVINAWKYE</sequence>
<protein>
    <submittedName>
        <fullName evidence="1">Uncharacterized protein</fullName>
    </submittedName>
</protein>
<gene>
    <name evidence="1" type="ORF">D5086_003940</name>
</gene>
<comment type="caution">
    <text evidence="1">The sequence shown here is derived from an EMBL/GenBank/DDBJ whole genome shotgun (WGS) entry which is preliminary data.</text>
</comment>
<keyword evidence="2" id="KW-1185">Reference proteome</keyword>
<proteinExistence type="predicted"/>
<reference evidence="1 2" key="1">
    <citation type="journal article" date="2024" name="Plant Biotechnol. J.">
        <title>Genome and CRISPR/Cas9 system of a widespread forest tree (Populus alba) in the world.</title>
        <authorList>
            <person name="Liu Y.J."/>
            <person name="Jiang P.F."/>
            <person name="Han X.M."/>
            <person name="Li X.Y."/>
            <person name="Wang H.M."/>
            <person name="Wang Y.J."/>
            <person name="Wang X.X."/>
            <person name="Zeng Q.Y."/>
        </authorList>
    </citation>
    <scope>NUCLEOTIDE SEQUENCE [LARGE SCALE GENOMIC DNA]</scope>
    <source>
        <strain evidence="2">cv. PAL-ZL1</strain>
    </source>
</reference>
<dbReference type="Proteomes" id="UP000309997">
    <property type="component" value="Unassembled WGS sequence"/>
</dbReference>
<name>A0ACC4D634_POPAL</name>
<organism evidence="1 2">
    <name type="scientific">Populus alba</name>
    <name type="common">White poplar</name>
    <dbReference type="NCBI Taxonomy" id="43335"/>
    <lineage>
        <taxon>Eukaryota</taxon>
        <taxon>Viridiplantae</taxon>
        <taxon>Streptophyta</taxon>
        <taxon>Embryophyta</taxon>
        <taxon>Tracheophyta</taxon>
        <taxon>Spermatophyta</taxon>
        <taxon>Magnoliopsida</taxon>
        <taxon>eudicotyledons</taxon>
        <taxon>Gunneridae</taxon>
        <taxon>Pentapetalae</taxon>
        <taxon>rosids</taxon>
        <taxon>fabids</taxon>
        <taxon>Malpighiales</taxon>
        <taxon>Salicaceae</taxon>
        <taxon>Saliceae</taxon>
        <taxon>Populus</taxon>
    </lineage>
</organism>
<dbReference type="EMBL" id="RCHU02000001">
    <property type="protein sequence ID" value="KAL3612920.1"/>
    <property type="molecule type" value="Genomic_DNA"/>
</dbReference>